<sequence>MTESITFRNKTEQIMNYTLPFTAIVGMDLVKRSLLYHAIDPRLG</sequence>
<name>A0A381Z453_9ZZZZ</name>
<dbReference type="EMBL" id="UINC01019890">
    <property type="protein sequence ID" value="SVA84065.1"/>
    <property type="molecule type" value="Genomic_DNA"/>
</dbReference>
<organism evidence="1">
    <name type="scientific">marine metagenome</name>
    <dbReference type="NCBI Taxonomy" id="408172"/>
    <lineage>
        <taxon>unclassified sequences</taxon>
        <taxon>metagenomes</taxon>
        <taxon>ecological metagenomes</taxon>
    </lineage>
</organism>
<protein>
    <submittedName>
        <fullName evidence="1">Uncharacterized protein</fullName>
    </submittedName>
</protein>
<reference evidence="1" key="1">
    <citation type="submission" date="2018-05" db="EMBL/GenBank/DDBJ databases">
        <authorList>
            <person name="Lanie J.A."/>
            <person name="Ng W.-L."/>
            <person name="Kazmierczak K.M."/>
            <person name="Andrzejewski T.M."/>
            <person name="Davidsen T.M."/>
            <person name="Wayne K.J."/>
            <person name="Tettelin H."/>
            <person name="Glass J.I."/>
            <person name="Rusch D."/>
            <person name="Podicherti R."/>
            <person name="Tsui H.-C.T."/>
            <person name="Winkler M.E."/>
        </authorList>
    </citation>
    <scope>NUCLEOTIDE SEQUENCE</scope>
</reference>
<dbReference type="AlphaFoldDB" id="A0A381Z453"/>
<feature type="non-terminal residue" evidence="1">
    <location>
        <position position="44"/>
    </location>
</feature>
<proteinExistence type="predicted"/>
<accession>A0A381Z453</accession>
<gene>
    <name evidence="1" type="ORF">METZ01_LOCUS136919</name>
</gene>
<evidence type="ECO:0000313" key="1">
    <source>
        <dbReference type="EMBL" id="SVA84065.1"/>
    </source>
</evidence>